<accession>A0AAV4DQT9</accession>
<keyword evidence="2" id="KW-1185">Reference proteome</keyword>
<sequence>MLCMREILSRINIDSPCTLTGSQSEPALGMTPGGRVVQTGVQGFLTSLLQQNRQPKIAENVDAFSTWTRWFSNIHIPLGFVQLLVHFAACMDDETQKSSDALSGTRLLGGQRCTSLAFLFATKQATDCSWPSPLTSLCWIKEMSVLWKESEAVEELEL</sequence>
<proteinExistence type="predicted"/>
<dbReference type="Proteomes" id="UP000735302">
    <property type="component" value="Unassembled WGS sequence"/>
</dbReference>
<comment type="caution">
    <text evidence="1">The sequence shown here is derived from an EMBL/GenBank/DDBJ whole genome shotgun (WGS) entry which is preliminary data.</text>
</comment>
<name>A0AAV4DQT9_9GAST</name>
<protein>
    <submittedName>
        <fullName evidence="1">Uncharacterized protein</fullName>
    </submittedName>
</protein>
<reference evidence="1 2" key="1">
    <citation type="journal article" date="2021" name="Elife">
        <title>Chloroplast acquisition without the gene transfer in kleptoplastic sea slugs, Plakobranchus ocellatus.</title>
        <authorList>
            <person name="Maeda T."/>
            <person name="Takahashi S."/>
            <person name="Yoshida T."/>
            <person name="Shimamura S."/>
            <person name="Takaki Y."/>
            <person name="Nagai Y."/>
            <person name="Toyoda A."/>
            <person name="Suzuki Y."/>
            <person name="Arimoto A."/>
            <person name="Ishii H."/>
            <person name="Satoh N."/>
            <person name="Nishiyama T."/>
            <person name="Hasebe M."/>
            <person name="Maruyama T."/>
            <person name="Minagawa J."/>
            <person name="Obokata J."/>
            <person name="Shigenobu S."/>
        </authorList>
    </citation>
    <scope>NUCLEOTIDE SEQUENCE [LARGE SCALE GENOMIC DNA]</scope>
</reference>
<evidence type="ECO:0000313" key="2">
    <source>
        <dbReference type="Proteomes" id="UP000735302"/>
    </source>
</evidence>
<dbReference type="EMBL" id="BLXT01008173">
    <property type="protein sequence ID" value="GFO46231.1"/>
    <property type="molecule type" value="Genomic_DNA"/>
</dbReference>
<gene>
    <name evidence="1" type="ORF">PoB_007273600</name>
</gene>
<evidence type="ECO:0000313" key="1">
    <source>
        <dbReference type="EMBL" id="GFO46231.1"/>
    </source>
</evidence>
<organism evidence="1 2">
    <name type="scientific">Plakobranchus ocellatus</name>
    <dbReference type="NCBI Taxonomy" id="259542"/>
    <lineage>
        <taxon>Eukaryota</taxon>
        <taxon>Metazoa</taxon>
        <taxon>Spiralia</taxon>
        <taxon>Lophotrochozoa</taxon>
        <taxon>Mollusca</taxon>
        <taxon>Gastropoda</taxon>
        <taxon>Heterobranchia</taxon>
        <taxon>Euthyneura</taxon>
        <taxon>Panpulmonata</taxon>
        <taxon>Sacoglossa</taxon>
        <taxon>Placobranchoidea</taxon>
        <taxon>Plakobranchidae</taxon>
        <taxon>Plakobranchus</taxon>
    </lineage>
</organism>
<dbReference type="AlphaFoldDB" id="A0AAV4DQT9"/>